<protein>
    <recommendedName>
        <fullName evidence="1">YprB ribonuclease H-like domain-containing protein</fullName>
    </recommendedName>
</protein>
<evidence type="ECO:0000313" key="2">
    <source>
        <dbReference type="EMBL" id="OOZ36717.1"/>
    </source>
</evidence>
<keyword evidence="3" id="KW-1185">Reference proteome</keyword>
<dbReference type="Pfam" id="PF13482">
    <property type="entry name" value="RNase_H_2"/>
    <property type="match status" value="1"/>
</dbReference>
<evidence type="ECO:0000313" key="3">
    <source>
        <dbReference type="Proteomes" id="UP000190896"/>
    </source>
</evidence>
<sequence length="327" mass="36914">MNLKSRLALLREQSGVISGRQLQEQKADLRVRLERMQTGARERMTTRKQLSEDDLAGQLDGEVIAESLVLVEERFQLNHKHGLQSLESLVRHECTLPGIDTPEPHKLLFMDTETTGLSGGSGTLVFMLGLARMEDTELVLRQYLLTAFAGEKMMFEHCAQWLSGDETLVTFNGKSIDVPLLATRSRMVRVEDLFGRLDHIDLLHPVRRAFRSQWPECRLGTAENKLLGFERVDDLSGAEAPGAWFDWIRYGNPIRLAGVLKHNRWDIISLAALLPLLSRVYGSPGEWNADAFSITQAWIRSGDELTALRLLEASKERLSIRGWKGLA</sequence>
<feature type="domain" description="YprB ribonuclease H-like" evidence="1">
    <location>
        <begin position="108"/>
        <end position="274"/>
    </location>
</feature>
<accession>A0A1T2KV42</accession>
<dbReference type="AlphaFoldDB" id="A0A1T2KV42"/>
<evidence type="ECO:0000259" key="1">
    <source>
        <dbReference type="Pfam" id="PF13482"/>
    </source>
</evidence>
<comment type="caution">
    <text evidence="2">The sequence shown here is derived from an EMBL/GenBank/DDBJ whole genome shotgun (WGS) entry which is preliminary data.</text>
</comment>
<dbReference type="Proteomes" id="UP000190896">
    <property type="component" value="Unassembled WGS sequence"/>
</dbReference>
<dbReference type="EMBL" id="MPRJ01000028">
    <property type="protein sequence ID" value="OOZ36717.1"/>
    <property type="molecule type" value="Genomic_DNA"/>
</dbReference>
<proteinExistence type="predicted"/>
<gene>
    <name evidence="2" type="ORF">BOW51_05790</name>
</gene>
<dbReference type="SUPFAM" id="SSF53098">
    <property type="entry name" value="Ribonuclease H-like"/>
    <property type="match status" value="1"/>
</dbReference>
<dbReference type="PANTHER" id="PTHR38462:SF1">
    <property type="entry name" value="YPRB RIBONUCLEASE H-LIKE DOMAIN-CONTAINING PROTEIN"/>
    <property type="match status" value="1"/>
</dbReference>
<reference evidence="2 3" key="1">
    <citation type="submission" date="2016-11" db="EMBL/GenBank/DDBJ databases">
        <title>Mixed transmission modes and dynamic genome evolution in an obligate animal-bacterial symbiosis.</title>
        <authorList>
            <person name="Russell S.L."/>
            <person name="Corbett-Detig R.B."/>
            <person name="Cavanaugh C.M."/>
        </authorList>
    </citation>
    <scope>NUCLEOTIDE SEQUENCE [LARGE SCALE GENOMIC DNA]</scope>
    <source>
        <strain evidence="2">Se-Cadez</strain>
    </source>
</reference>
<dbReference type="InterPro" id="IPR038720">
    <property type="entry name" value="YprB_RNase_H-like_dom"/>
</dbReference>
<organism evidence="2 3">
    <name type="scientific">Solemya velesiana gill symbiont</name>
    <dbReference type="NCBI Taxonomy" id="1918948"/>
    <lineage>
        <taxon>Bacteria</taxon>
        <taxon>Pseudomonadati</taxon>
        <taxon>Pseudomonadota</taxon>
        <taxon>Gammaproteobacteria</taxon>
        <taxon>sulfur-oxidizing symbionts</taxon>
    </lineage>
</organism>
<dbReference type="InterPro" id="IPR012337">
    <property type="entry name" value="RNaseH-like_sf"/>
</dbReference>
<dbReference type="PANTHER" id="PTHR38462">
    <property type="entry name" value="EXONUCLEASE-LIKE PROTEIN"/>
    <property type="match status" value="1"/>
</dbReference>
<dbReference type="OrthoDB" id="9790530at2"/>
<dbReference type="RefSeq" id="WP_078486674.1">
    <property type="nucleotide sequence ID" value="NZ_MPRJ01000028.1"/>
</dbReference>
<name>A0A1T2KV42_9GAMM</name>